<sequence length="175" mass="19236">MQESSSKALCGLALRISAGLALILPITAYTSAGNQQARIDVTILDSTYKVVYQTDVTNSNDSIQRTSDTTEVCTESAAVDFDSNAPSIHTPVSWPIQGSCSAWFSVPEDCWVNIGVFDLDGVIIFEIADGYFYKGGYKCYLDIPNFHEVGIVKGVYILQMKINGYEGIRKMILIR</sequence>
<protein>
    <recommendedName>
        <fullName evidence="4">T9SS type A sorting domain-containing protein</fullName>
    </recommendedName>
</protein>
<evidence type="ECO:0000313" key="3">
    <source>
        <dbReference type="Proteomes" id="UP000630660"/>
    </source>
</evidence>
<comment type="caution">
    <text evidence="2">The sequence shown here is derived from an EMBL/GenBank/DDBJ whole genome shotgun (WGS) entry which is preliminary data.</text>
</comment>
<evidence type="ECO:0008006" key="4">
    <source>
        <dbReference type="Google" id="ProtNLM"/>
    </source>
</evidence>
<dbReference type="Proteomes" id="UP000630660">
    <property type="component" value="Unassembled WGS sequence"/>
</dbReference>
<reference evidence="2" key="1">
    <citation type="submission" date="2019-11" db="EMBL/GenBank/DDBJ databases">
        <title>Microbial mats filling the niche in hypersaline microbial mats.</title>
        <authorList>
            <person name="Wong H.L."/>
            <person name="Macleod F.I."/>
            <person name="White R.A. III"/>
            <person name="Burns B.P."/>
        </authorList>
    </citation>
    <scope>NUCLEOTIDE SEQUENCE</scope>
    <source>
        <strain evidence="2">Bin_327</strain>
    </source>
</reference>
<evidence type="ECO:0000313" key="2">
    <source>
        <dbReference type="EMBL" id="MBD3363661.1"/>
    </source>
</evidence>
<dbReference type="AlphaFoldDB" id="A0A9D5K7B6"/>
<organism evidence="2 3">
    <name type="scientific">candidate division WOR-3 bacterium</name>
    <dbReference type="NCBI Taxonomy" id="2052148"/>
    <lineage>
        <taxon>Bacteria</taxon>
        <taxon>Bacteria division WOR-3</taxon>
    </lineage>
</organism>
<proteinExistence type="predicted"/>
<name>A0A9D5K7B6_UNCW3</name>
<accession>A0A9D5K7B6</accession>
<dbReference type="EMBL" id="WJKJ01000013">
    <property type="protein sequence ID" value="MBD3363661.1"/>
    <property type="molecule type" value="Genomic_DNA"/>
</dbReference>
<gene>
    <name evidence="2" type="ORF">GF359_00440</name>
</gene>
<evidence type="ECO:0000256" key="1">
    <source>
        <dbReference type="SAM" id="SignalP"/>
    </source>
</evidence>
<feature type="signal peptide" evidence="1">
    <location>
        <begin position="1"/>
        <end position="32"/>
    </location>
</feature>
<feature type="chain" id="PRO_5038701996" description="T9SS type A sorting domain-containing protein" evidence="1">
    <location>
        <begin position="33"/>
        <end position="175"/>
    </location>
</feature>
<keyword evidence="1" id="KW-0732">Signal</keyword>